<evidence type="ECO:0000256" key="2">
    <source>
        <dbReference type="ARBA" id="ARBA00022801"/>
    </source>
</evidence>
<dbReference type="PANTHER" id="PTHR47967">
    <property type="entry name" value="OS07G0603500 PROTEIN-RELATED"/>
    <property type="match status" value="1"/>
</dbReference>
<dbReference type="InterPro" id="IPR021109">
    <property type="entry name" value="Peptidase_aspartic_dom_sf"/>
</dbReference>
<dbReference type="AlphaFoldDB" id="A0AAW1N6N3"/>
<dbReference type="EMBL" id="JBDFQZ010000001">
    <property type="protein sequence ID" value="KAK9756489.1"/>
    <property type="molecule type" value="Genomic_DNA"/>
</dbReference>
<dbReference type="GO" id="GO:0008233">
    <property type="term" value="F:peptidase activity"/>
    <property type="evidence" value="ECO:0007669"/>
    <property type="project" value="UniProtKB-KW"/>
</dbReference>
<dbReference type="GO" id="GO:0006508">
    <property type="term" value="P:proteolysis"/>
    <property type="evidence" value="ECO:0007669"/>
    <property type="project" value="UniProtKB-KW"/>
</dbReference>
<reference evidence="3" key="1">
    <citation type="submission" date="2024-03" db="EMBL/GenBank/DDBJ databases">
        <title>WGS assembly of Saponaria officinalis var. Norfolk2.</title>
        <authorList>
            <person name="Jenkins J."/>
            <person name="Shu S."/>
            <person name="Grimwood J."/>
            <person name="Barry K."/>
            <person name="Goodstein D."/>
            <person name="Schmutz J."/>
            <person name="Leebens-Mack J."/>
            <person name="Osbourn A."/>
        </authorList>
    </citation>
    <scope>NUCLEOTIDE SEQUENCE [LARGE SCALE GENOMIC DNA]</scope>
    <source>
        <strain evidence="3">JIC</strain>
    </source>
</reference>
<keyword evidence="2" id="KW-0378">Hydrolase</keyword>
<protein>
    <submittedName>
        <fullName evidence="3">Uncharacterized protein</fullName>
    </submittedName>
</protein>
<dbReference type="Proteomes" id="UP001443914">
    <property type="component" value="Unassembled WGS sequence"/>
</dbReference>
<name>A0AAW1N6N3_SAPOF</name>
<evidence type="ECO:0000313" key="4">
    <source>
        <dbReference type="Proteomes" id="UP001443914"/>
    </source>
</evidence>
<dbReference type="GO" id="GO:0005576">
    <property type="term" value="C:extracellular region"/>
    <property type="evidence" value="ECO:0007669"/>
    <property type="project" value="TreeGrafter"/>
</dbReference>
<keyword evidence="4" id="KW-1185">Reference proteome</keyword>
<dbReference type="PANTHER" id="PTHR47967:SF128">
    <property type="entry name" value="ASPARTIC PROTEINASE CDR1-LIKE"/>
    <property type="match status" value="1"/>
</dbReference>
<keyword evidence="1" id="KW-0645">Protease</keyword>
<evidence type="ECO:0000256" key="1">
    <source>
        <dbReference type="ARBA" id="ARBA00022670"/>
    </source>
</evidence>
<dbReference type="SUPFAM" id="SSF50630">
    <property type="entry name" value="Acid proteases"/>
    <property type="match status" value="1"/>
</dbReference>
<sequence>MGNGFYGFMEQTQMIFGGMFSYCLQSPFTERYGSPISSMYLQLGNDVLHGPVTGMMSTPIFRNQIRNRKAYFLSLEDISVGSRRLEIHPYVFAIKDGGSGGFVID</sequence>
<gene>
    <name evidence="3" type="ORF">RND81_01G101400</name>
</gene>
<comment type="caution">
    <text evidence="3">The sequence shown here is derived from an EMBL/GenBank/DDBJ whole genome shotgun (WGS) entry which is preliminary data.</text>
</comment>
<proteinExistence type="predicted"/>
<organism evidence="3 4">
    <name type="scientific">Saponaria officinalis</name>
    <name type="common">Common soapwort</name>
    <name type="synonym">Lychnis saponaria</name>
    <dbReference type="NCBI Taxonomy" id="3572"/>
    <lineage>
        <taxon>Eukaryota</taxon>
        <taxon>Viridiplantae</taxon>
        <taxon>Streptophyta</taxon>
        <taxon>Embryophyta</taxon>
        <taxon>Tracheophyta</taxon>
        <taxon>Spermatophyta</taxon>
        <taxon>Magnoliopsida</taxon>
        <taxon>eudicotyledons</taxon>
        <taxon>Gunneridae</taxon>
        <taxon>Pentapetalae</taxon>
        <taxon>Caryophyllales</taxon>
        <taxon>Caryophyllaceae</taxon>
        <taxon>Caryophylleae</taxon>
        <taxon>Saponaria</taxon>
    </lineage>
</organism>
<dbReference type="Gene3D" id="2.40.70.10">
    <property type="entry name" value="Acid Proteases"/>
    <property type="match status" value="1"/>
</dbReference>
<dbReference type="InterPro" id="IPR051708">
    <property type="entry name" value="Plant_Aspart_Prot_A1"/>
</dbReference>
<accession>A0AAW1N6N3</accession>
<evidence type="ECO:0000313" key="3">
    <source>
        <dbReference type="EMBL" id="KAK9756489.1"/>
    </source>
</evidence>